<protein>
    <submittedName>
        <fullName evidence="3">Uncharacterized protein</fullName>
    </submittedName>
</protein>
<evidence type="ECO:0000256" key="2">
    <source>
        <dbReference type="SAM" id="SignalP"/>
    </source>
</evidence>
<name>A0AAT9FQ85_9BACT</name>
<feature type="signal peptide" evidence="2">
    <location>
        <begin position="1"/>
        <end position="21"/>
    </location>
</feature>
<proteinExistence type="predicted"/>
<organism evidence="3">
    <name type="scientific">Oceaniferula spumae</name>
    <dbReference type="NCBI Taxonomy" id="2979115"/>
    <lineage>
        <taxon>Bacteria</taxon>
        <taxon>Pseudomonadati</taxon>
        <taxon>Verrucomicrobiota</taxon>
        <taxon>Verrucomicrobiia</taxon>
        <taxon>Verrucomicrobiales</taxon>
        <taxon>Verrucomicrobiaceae</taxon>
        <taxon>Oceaniferula</taxon>
    </lineage>
</organism>
<dbReference type="KEGG" id="osu:NT6N_33570"/>
<feature type="chain" id="PRO_5043938888" evidence="2">
    <location>
        <begin position="22"/>
        <end position="606"/>
    </location>
</feature>
<feature type="compositionally biased region" description="Basic and acidic residues" evidence="1">
    <location>
        <begin position="77"/>
        <end position="86"/>
    </location>
</feature>
<evidence type="ECO:0000256" key="1">
    <source>
        <dbReference type="SAM" id="MobiDB-lite"/>
    </source>
</evidence>
<dbReference type="EMBL" id="AP026866">
    <property type="protein sequence ID" value="BDS08317.1"/>
    <property type="molecule type" value="Genomic_DNA"/>
</dbReference>
<evidence type="ECO:0000313" key="3">
    <source>
        <dbReference type="EMBL" id="BDS08317.1"/>
    </source>
</evidence>
<sequence>MRIPLLSLSALFLGLLPSAMAEDTTKKTAPSKEEVKAPDDDFRYRFGSIKLPPDFFIQLDPARDNRQDDDPFGGGGADHEPLRRSESGPIVPQAQLPRCLPTGPVYRDISKLLNKQGVSVGEKQWILVSGGLGGDYHLYYCLDRGNADIVESILMACHSCGPFNFRNRLTLVSVPNQGLGNDAWTRDRLLNLSPRIHARYGTVTRSGERSVVTIKDNNQSKYIDFALEPVLAENGKLTDLRLEINLAWNSPNAPNISQRTSFTQEVGNPFILDCGTHGDDRRNYLLMIESGEFPNLFHHQEFHHSKRIKLKKIDGIYAMNPEEKTEPKSTVKSTYKNFTFRCASGFMDELQIIASSSGDEADDPFTDKNTYRPVPAALRVKNFKPSKHMQPGDSIFDITPHCQRLGLVVHKNEWVYYNKTASRLIIHGTVSMPSRAGALLEIINRSPRMVRINASIVEIDVNDLTLPDWTMEIIAQHQIKHLAKYSATCRSGEKGIFGMETKRTSSKDPKTGEVIDSSKYEFETEPTISEGGDKIDLRFSVHSQPLGDENLTIAVDSSMTIPDGKPAIIDLGHPNSATKIHLLILNADVIRPDGSFYRERYKPLAE</sequence>
<feature type="region of interest" description="Disordered" evidence="1">
    <location>
        <begin position="60"/>
        <end position="94"/>
    </location>
</feature>
<gene>
    <name evidence="3" type="ORF">NT6N_33570</name>
</gene>
<accession>A0AAT9FQ85</accession>
<reference evidence="3" key="1">
    <citation type="submission" date="2024-07" db="EMBL/GenBank/DDBJ databases">
        <title>Complete genome sequence of Verrucomicrobiaceae bacterium NT6N.</title>
        <authorList>
            <person name="Huang C."/>
            <person name="Takami H."/>
            <person name="Hamasaki K."/>
        </authorList>
    </citation>
    <scope>NUCLEOTIDE SEQUENCE</scope>
    <source>
        <strain evidence="3">NT6N</strain>
    </source>
</reference>
<dbReference type="AlphaFoldDB" id="A0AAT9FQ85"/>
<keyword evidence="2" id="KW-0732">Signal</keyword>